<keyword evidence="4" id="KW-1185">Reference proteome</keyword>
<dbReference type="InterPro" id="IPR006059">
    <property type="entry name" value="SBP"/>
</dbReference>
<proteinExistence type="predicted"/>
<dbReference type="SUPFAM" id="SSF53850">
    <property type="entry name" value="Periplasmic binding protein-like II"/>
    <property type="match status" value="1"/>
</dbReference>
<dbReference type="PANTHER" id="PTHR43649:SF11">
    <property type="entry name" value="ABC TRANSPORTER SUBSTRATE-BINDING PROTEIN YESO-RELATED"/>
    <property type="match status" value="1"/>
</dbReference>
<evidence type="ECO:0000256" key="2">
    <source>
        <dbReference type="SAM" id="SignalP"/>
    </source>
</evidence>
<name>A0ABM8G050_9CELL</name>
<organism evidence="3 4">
    <name type="scientific">Paraoerskovia sediminicola</name>
    <dbReference type="NCBI Taxonomy" id="1138587"/>
    <lineage>
        <taxon>Bacteria</taxon>
        <taxon>Bacillati</taxon>
        <taxon>Actinomycetota</taxon>
        <taxon>Actinomycetes</taxon>
        <taxon>Micrococcales</taxon>
        <taxon>Cellulomonadaceae</taxon>
        <taxon>Paraoerskovia</taxon>
    </lineage>
</organism>
<dbReference type="Proteomes" id="UP001321475">
    <property type="component" value="Chromosome"/>
</dbReference>
<evidence type="ECO:0000313" key="4">
    <source>
        <dbReference type="Proteomes" id="UP001321475"/>
    </source>
</evidence>
<sequence>MMKSSTSRIRTARSTWWRTGAVLAAGALALSACSGDAGAGSSGSEDDGGETQAAEDDGPVEIRFAWWGSDTRHETTQQVIDLFEEKNPDITVVPDFTDWGGYWDKLATTVAGGDTPDVITQEERYLTDYAARGVLADLNEIGLDTSAIDEAVIESGTVADGLYGVATGVNAYSIVADPKAFEDAGVDMPDDTTWTWQDFVDVSNEISKATPDDTFGVQEFGGNEAGFSIFARQHGQSLYTPDGTLGYDDALLAEWYQTTVDLIDGGGEPDAARSVEIAEGGPEQSLIGTNKGAMGFWWSNQLGAISDAAGRDLELLRVPGESEFDRTGMYFKPAMYYSVAKDTEHPEAAAKFVDFLVNDPEAGALILSDRGLPSNTDVREAIAGDLSPVDQQVADFLKDLEDEIVDGPAVPPEGAADIPEISGRINTEVIFDRMSPQEAAEQFTSEANGAIGQ</sequence>
<evidence type="ECO:0000256" key="1">
    <source>
        <dbReference type="SAM" id="MobiDB-lite"/>
    </source>
</evidence>
<dbReference type="EMBL" id="AP027729">
    <property type="protein sequence ID" value="BDZ41358.1"/>
    <property type="molecule type" value="Genomic_DNA"/>
</dbReference>
<dbReference type="InterPro" id="IPR050490">
    <property type="entry name" value="Bact_solute-bd_prot1"/>
</dbReference>
<dbReference type="Gene3D" id="3.40.190.10">
    <property type="entry name" value="Periplasmic binding protein-like II"/>
    <property type="match status" value="2"/>
</dbReference>
<keyword evidence="2" id="KW-0732">Signal</keyword>
<feature type="compositionally biased region" description="Acidic residues" evidence="1">
    <location>
        <begin position="44"/>
        <end position="59"/>
    </location>
</feature>
<feature type="signal peptide" evidence="2">
    <location>
        <begin position="1"/>
        <end position="39"/>
    </location>
</feature>
<feature type="chain" id="PRO_5045470150" evidence="2">
    <location>
        <begin position="40"/>
        <end position="453"/>
    </location>
</feature>
<dbReference type="Pfam" id="PF01547">
    <property type="entry name" value="SBP_bac_1"/>
    <property type="match status" value="1"/>
</dbReference>
<accession>A0ABM8G050</accession>
<gene>
    <name evidence="3" type="ORF">GCM10025865_06570</name>
</gene>
<evidence type="ECO:0000313" key="3">
    <source>
        <dbReference type="EMBL" id="BDZ41358.1"/>
    </source>
</evidence>
<dbReference type="PANTHER" id="PTHR43649">
    <property type="entry name" value="ARABINOSE-BINDING PROTEIN-RELATED"/>
    <property type="match status" value="1"/>
</dbReference>
<protein>
    <submittedName>
        <fullName evidence="3">Sugar ABC transporter substrate-binding protein</fullName>
    </submittedName>
</protein>
<reference evidence="4" key="1">
    <citation type="journal article" date="2019" name="Int. J. Syst. Evol. Microbiol.">
        <title>The Global Catalogue of Microorganisms (GCM) 10K type strain sequencing project: providing services to taxonomists for standard genome sequencing and annotation.</title>
        <authorList>
            <consortium name="The Broad Institute Genomics Platform"/>
            <consortium name="The Broad Institute Genome Sequencing Center for Infectious Disease"/>
            <person name="Wu L."/>
            <person name="Ma J."/>
        </authorList>
    </citation>
    <scope>NUCLEOTIDE SEQUENCE [LARGE SCALE GENOMIC DNA]</scope>
    <source>
        <strain evidence="4">NBRC 108565</strain>
    </source>
</reference>
<dbReference type="PROSITE" id="PS51257">
    <property type="entry name" value="PROKAR_LIPOPROTEIN"/>
    <property type="match status" value="1"/>
</dbReference>
<feature type="region of interest" description="Disordered" evidence="1">
    <location>
        <begin position="34"/>
        <end position="59"/>
    </location>
</feature>